<gene>
    <name evidence="1" type="ORF">SAMN06273570_4132</name>
</gene>
<name>A0A286BZX4_9GAMM</name>
<proteinExistence type="predicted"/>
<keyword evidence="2" id="KW-1185">Reference proteome</keyword>
<evidence type="ECO:0000313" key="2">
    <source>
        <dbReference type="Proteomes" id="UP000219271"/>
    </source>
</evidence>
<organism evidence="1 2">
    <name type="scientific">Candidatus Pantoea floridensis</name>
    <dbReference type="NCBI Taxonomy" id="1938870"/>
    <lineage>
        <taxon>Bacteria</taxon>
        <taxon>Pseudomonadati</taxon>
        <taxon>Pseudomonadota</taxon>
        <taxon>Gammaproteobacteria</taxon>
        <taxon>Enterobacterales</taxon>
        <taxon>Erwiniaceae</taxon>
        <taxon>Pantoea</taxon>
    </lineage>
</organism>
<protein>
    <submittedName>
        <fullName evidence="1">Uncharacterized protein</fullName>
    </submittedName>
</protein>
<accession>A0A286BZX4</accession>
<dbReference type="EMBL" id="OCMY01000001">
    <property type="protein sequence ID" value="SOD39678.1"/>
    <property type="molecule type" value="Genomic_DNA"/>
</dbReference>
<dbReference type="Proteomes" id="UP000219271">
    <property type="component" value="Unassembled WGS sequence"/>
</dbReference>
<dbReference type="AlphaFoldDB" id="A0A286BZX4"/>
<sequence length="147" mass="17800">MLLISHDGQFNFDGVLDLISDRSLLSLMERDRDTFSKKFDYAFFYLNNVYKFYHYMTYHGNYSLMANGFGMAHNHRLDLPVKEKCKELYLRALEKFRCELKLFIDSYELYLFKTLEHQMGIFILKEDKFLAQYYNESLRLNLMSKLF</sequence>
<evidence type="ECO:0000313" key="1">
    <source>
        <dbReference type="EMBL" id="SOD39678.1"/>
    </source>
</evidence>
<dbReference type="RefSeq" id="WP_097097457.1">
    <property type="nucleotide sequence ID" value="NZ_OCMY01000001.1"/>
</dbReference>
<reference evidence="2" key="1">
    <citation type="submission" date="2017-09" db="EMBL/GenBank/DDBJ databases">
        <authorList>
            <person name="Varghese N."/>
            <person name="Submissions S."/>
        </authorList>
    </citation>
    <scope>NUCLEOTIDE SEQUENCE [LARGE SCALE GENOMIC DNA]</scope>
    <source>
        <strain evidence="2">JKS000234</strain>
    </source>
</reference>